<name>A1AK91_PELPD</name>
<reference evidence="1 2" key="1">
    <citation type="submission" date="2006-10" db="EMBL/GenBank/DDBJ databases">
        <title>Complete sequence of chromosome of Pelobacter propionicus DSM 2379.</title>
        <authorList>
            <consortium name="US DOE Joint Genome Institute"/>
            <person name="Copeland A."/>
            <person name="Lucas S."/>
            <person name="Lapidus A."/>
            <person name="Barry K."/>
            <person name="Detter J.C."/>
            <person name="Glavina del Rio T."/>
            <person name="Hammon N."/>
            <person name="Israni S."/>
            <person name="Dalin E."/>
            <person name="Tice H."/>
            <person name="Pitluck S."/>
            <person name="Saunders E."/>
            <person name="Brettin T."/>
            <person name="Bruce D."/>
            <person name="Han C."/>
            <person name="Tapia R."/>
            <person name="Schmutz J."/>
            <person name="Larimer F."/>
            <person name="Land M."/>
            <person name="Hauser L."/>
            <person name="Kyrpides N."/>
            <person name="Kim E."/>
            <person name="Lovley D."/>
            <person name="Richardson P."/>
        </authorList>
    </citation>
    <scope>NUCLEOTIDE SEQUENCE [LARGE SCALE GENOMIC DNA]</scope>
    <source>
        <strain evidence="2">DSM 2379 / NBRC 103807 / OttBd1</strain>
    </source>
</reference>
<dbReference type="PANTHER" id="PTHR11220">
    <property type="entry name" value="HEME-BINDING PROTEIN-RELATED"/>
    <property type="match status" value="1"/>
</dbReference>
<dbReference type="STRING" id="338966.Ppro_0124"/>
<keyword evidence="2" id="KW-1185">Reference proteome</keyword>
<dbReference type="AlphaFoldDB" id="A1AK91"/>
<dbReference type="KEGG" id="ppd:Ppro_0124"/>
<evidence type="ECO:0000313" key="1">
    <source>
        <dbReference type="EMBL" id="ABK97761.1"/>
    </source>
</evidence>
<evidence type="ECO:0000313" key="2">
    <source>
        <dbReference type="Proteomes" id="UP000006732"/>
    </source>
</evidence>
<dbReference type="InterPro" id="IPR011256">
    <property type="entry name" value="Reg_factor_effector_dom_sf"/>
</dbReference>
<protein>
    <submittedName>
        <fullName evidence="1">SOUL heme-binding protein</fullName>
    </submittedName>
</protein>
<accession>A1AK91</accession>
<dbReference type="EMBL" id="CP000482">
    <property type="protein sequence ID" value="ABK97761.1"/>
    <property type="molecule type" value="Genomic_DNA"/>
</dbReference>
<dbReference type="SUPFAM" id="SSF55136">
    <property type="entry name" value="Probable bacterial effector-binding domain"/>
    <property type="match status" value="1"/>
</dbReference>
<dbReference type="Proteomes" id="UP000006732">
    <property type="component" value="Chromosome"/>
</dbReference>
<dbReference type="eggNOG" id="COG3449">
    <property type="taxonomic scope" value="Bacteria"/>
</dbReference>
<proteinExistence type="predicted"/>
<organism evidence="1 2">
    <name type="scientific">Pelobacter propionicus (strain DSM 2379 / NBRC 103807 / OttBd1)</name>
    <dbReference type="NCBI Taxonomy" id="338966"/>
    <lineage>
        <taxon>Bacteria</taxon>
        <taxon>Pseudomonadati</taxon>
        <taxon>Thermodesulfobacteriota</taxon>
        <taxon>Desulfuromonadia</taxon>
        <taxon>Desulfuromonadales</taxon>
        <taxon>Desulfuromonadaceae</taxon>
        <taxon>Pelobacter</taxon>
    </lineage>
</organism>
<dbReference type="InterPro" id="IPR006917">
    <property type="entry name" value="SOUL_heme-bd"/>
</dbReference>
<dbReference type="Pfam" id="PF04832">
    <property type="entry name" value="SOUL"/>
    <property type="match status" value="1"/>
</dbReference>
<sequence length="189" mass="21237">MAIEEAPYTVVKASGIFEVRDYDPHILAETLIDGTLEDAGNKAFRRLFNYISGANHSRSSIAMTAPVSQESKGEKIAMTAPVGQQRSSGTWAVSFMMPASYTLATLPVPDDNSITVRQVPARRMAAVRYSGTWSEKNYLDYKERLENWIRENGFQISGEAVWARYNPPFSLWFLRRNEILIPVVSQPVS</sequence>
<dbReference type="Gene3D" id="3.20.80.10">
    <property type="entry name" value="Regulatory factor, effector binding domain"/>
    <property type="match status" value="1"/>
</dbReference>
<dbReference type="PANTHER" id="PTHR11220:SF1">
    <property type="entry name" value="HEME-BINDING PROTEIN 2"/>
    <property type="match status" value="1"/>
</dbReference>
<dbReference type="HOGENOM" id="CLU_068699_0_1_7"/>
<gene>
    <name evidence="1" type="ordered locus">Ppro_0124</name>
</gene>